<dbReference type="GO" id="GO:0006508">
    <property type="term" value="P:proteolysis"/>
    <property type="evidence" value="ECO:0007669"/>
    <property type="project" value="InterPro"/>
</dbReference>
<keyword evidence="4" id="KW-0121">Carboxypeptidase</keyword>
<dbReference type="Gene3D" id="3.50.80.20">
    <property type="entry name" value="D-Ala-D-Ala carboxypeptidase C, peptidase S13"/>
    <property type="match status" value="1"/>
</dbReference>
<dbReference type="PATRIC" id="fig|453.4.peg.2298"/>
<dbReference type="PROSITE" id="PS51257">
    <property type="entry name" value="PROKAR_LIPOPROTEIN"/>
    <property type="match status" value="1"/>
</dbReference>
<dbReference type="RefSeq" id="WP_058446566.1">
    <property type="nucleotide sequence ID" value="NZ_CAAAHT010000001.1"/>
</dbReference>
<name>A0A0W0TL29_9GAMM</name>
<dbReference type="Pfam" id="PF02113">
    <property type="entry name" value="Peptidase_S13"/>
    <property type="match status" value="1"/>
</dbReference>
<organism evidence="4 6">
    <name type="scientific">Legionella feeleii</name>
    <dbReference type="NCBI Taxonomy" id="453"/>
    <lineage>
        <taxon>Bacteria</taxon>
        <taxon>Pseudomonadati</taxon>
        <taxon>Pseudomonadota</taxon>
        <taxon>Gammaproteobacteria</taxon>
        <taxon>Legionellales</taxon>
        <taxon>Legionellaceae</taxon>
        <taxon>Legionella</taxon>
    </lineage>
</organism>
<feature type="chain" id="PRO_5036003033" evidence="3">
    <location>
        <begin position="22"/>
        <end position="478"/>
    </location>
</feature>
<comment type="similarity">
    <text evidence="1">Belongs to the peptidase S13 family.</text>
</comment>
<dbReference type="InterPro" id="IPR012338">
    <property type="entry name" value="Beta-lactam/transpept-like"/>
</dbReference>
<evidence type="ECO:0000313" key="5">
    <source>
        <dbReference type="EMBL" id="SPX62584.1"/>
    </source>
</evidence>
<sequence length="478" mass="52575">MKKIYWLTLLFVSFMSCAGFANKNMVAGQISKNIDEALKTFGENINIGILVQDAKTGKVLYKRNADRYFMPASNEKLFTAFAALESFSPDFSYQTRLFADKTKVKNGILEDNIYIQFSGDPRLTSDQLEQLLGSLAQAEIKKIKGAVIIDDTAFDNEAMSPGTTWDDKDFCWGAPVSALMINQNCANATLVPASRPGQPATLKLPDYPQPIRFINQVTTKAPATKDCAIKVKPEGDKTYAISGCIKTNAQPQNVAMAISGPRENTRLLVDYLLKKNHIQVSKKIEFRKMSFLPAEVFSKQDSLPFKALITTMLKESDNGIAESLFKTIGALYTHEAGSFINGNNAVRAILAEAAHLNFPPTTLIDGSGASRYNFITPEQIVALLQKAFYSDYAAYFISSLPVSGVDGTLKDRMKDPLTRGKVHAKTGSMSAVSSLSGYLETKTKRTLIFSIMINGFVDSPEKYKALEDKLCAILIKSS</sequence>
<keyword evidence="4" id="KW-0645">Protease</keyword>
<dbReference type="AlphaFoldDB" id="A0A0W0TL29"/>
<reference evidence="4 6" key="1">
    <citation type="submission" date="2015-11" db="EMBL/GenBank/DDBJ databases">
        <title>Genomic analysis of 38 Legionella species identifies large and diverse effector repertoires.</title>
        <authorList>
            <person name="Burstein D."/>
            <person name="Amaro F."/>
            <person name="Zusman T."/>
            <person name="Lifshitz Z."/>
            <person name="Cohen O."/>
            <person name="Gilbert J.A."/>
            <person name="Pupko T."/>
            <person name="Shuman H.A."/>
            <person name="Segal G."/>
        </authorList>
    </citation>
    <scope>NUCLEOTIDE SEQUENCE [LARGE SCALE GENOMIC DNA]</scope>
    <source>
        <strain evidence="4 6">WO-44C</strain>
    </source>
</reference>
<dbReference type="STRING" id="453.Lfee_2098"/>
<evidence type="ECO:0000256" key="3">
    <source>
        <dbReference type="SAM" id="SignalP"/>
    </source>
</evidence>
<dbReference type="PANTHER" id="PTHR30023:SF0">
    <property type="entry name" value="PENICILLIN-SENSITIVE CARBOXYPEPTIDASE A"/>
    <property type="match status" value="1"/>
</dbReference>
<dbReference type="PRINTS" id="PR00922">
    <property type="entry name" value="DADACBPTASE3"/>
</dbReference>
<keyword evidence="3" id="KW-0732">Signal</keyword>
<accession>A0A0W0TL29</accession>
<dbReference type="SUPFAM" id="SSF56601">
    <property type="entry name" value="beta-lactamase/transpeptidase-like"/>
    <property type="match status" value="1"/>
</dbReference>
<dbReference type="Proteomes" id="UP000251942">
    <property type="component" value="Unassembled WGS sequence"/>
</dbReference>
<protein>
    <submittedName>
        <fullName evidence="4">D-Ala-D-Ala carboxypeptidase</fullName>
        <ecNumber evidence="4">3.4.16.4</ecNumber>
    </submittedName>
</protein>
<dbReference type="NCBIfam" id="TIGR00666">
    <property type="entry name" value="PBP4"/>
    <property type="match status" value="1"/>
</dbReference>
<keyword evidence="2 4" id="KW-0378">Hydrolase</keyword>
<evidence type="ECO:0000256" key="2">
    <source>
        <dbReference type="ARBA" id="ARBA00022801"/>
    </source>
</evidence>
<dbReference type="InterPro" id="IPR000667">
    <property type="entry name" value="Peptidase_S13"/>
</dbReference>
<evidence type="ECO:0000313" key="6">
    <source>
        <dbReference type="Proteomes" id="UP000054698"/>
    </source>
</evidence>
<feature type="signal peptide" evidence="3">
    <location>
        <begin position="1"/>
        <end position="21"/>
    </location>
</feature>
<evidence type="ECO:0000313" key="4">
    <source>
        <dbReference type="EMBL" id="KTC96300.1"/>
    </source>
</evidence>
<dbReference type="EMBL" id="LNYB01000081">
    <property type="protein sequence ID" value="KTC96300.1"/>
    <property type="molecule type" value="Genomic_DNA"/>
</dbReference>
<gene>
    <name evidence="5" type="primary">dacB</name>
    <name evidence="4" type="ORF">Lfee_2098</name>
    <name evidence="5" type="ORF">NCTC12022_03346</name>
</gene>
<dbReference type="Proteomes" id="UP000054698">
    <property type="component" value="Unassembled WGS sequence"/>
</dbReference>
<dbReference type="GO" id="GO:0009002">
    <property type="term" value="F:serine-type D-Ala-D-Ala carboxypeptidase activity"/>
    <property type="evidence" value="ECO:0007669"/>
    <property type="project" value="UniProtKB-EC"/>
</dbReference>
<dbReference type="EMBL" id="UASS01000039">
    <property type="protein sequence ID" value="SPX62584.1"/>
    <property type="molecule type" value="Genomic_DNA"/>
</dbReference>
<keyword evidence="6" id="KW-1185">Reference proteome</keyword>
<proteinExistence type="inferred from homology"/>
<dbReference type="EC" id="3.4.16.4" evidence="4"/>
<dbReference type="Gene3D" id="3.40.710.10">
    <property type="entry name" value="DD-peptidase/beta-lactamase superfamily"/>
    <property type="match status" value="2"/>
</dbReference>
<evidence type="ECO:0000313" key="7">
    <source>
        <dbReference type="Proteomes" id="UP000251942"/>
    </source>
</evidence>
<evidence type="ECO:0000256" key="1">
    <source>
        <dbReference type="ARBA" id="ARBA00006096"/>
    </source>
</evidence>
<dbReference type="PANTHER" id="PTHR30023">
    <property type="entry name" value="D-ALANYL-D-ALANINE CARBOXYPEPTIDASE"/>
    <property type="match status" value="1"/>
</dbReference>
<dbReference type="OrthoDB" id="9802627at2"/>
<reference evidence="5 7" key="2">
    <citation type="submission" date="2018-06" db="EMBL/GenBank/DDBJ databases">
        <authorList>
            <consortium name="Pathogen Informatics"/>
            <person name="Doyle S."/>
        </authorList>
    </citation>
    <scope>NUCLEOTIDE SEQUENCE [LARGE SCALE GENOMIC DNA]</scope>
    <source>
        <strain evidence="5 7">NCTC12022</strain>
    </source>
</reference>
<dbReference type="GO" id="GO:0000270">
    <property type="term" value="P:peptidoglycan metabolic process"/>
    <property type="evidence" value="ECO:0007669"/>
    <property type="project" value="TreeGrafter"/>
</dbReference>